<dbReference type="SUPFAM" id="SSF55083">
    <property type="entry name" value="6-hydroxymethyl-7,8-dihydropterin pyrophosphokinase, HPPK"/>
    <property type="match status" value="1"/>
</dbReference>
<evidence type="ECO:0000256" key="5">
    <source>
        <dbReference type="ARBA" id="ARBA00022777"/>
    </source>
</evidence>
<dbReference type="GO" id="GO:0005524">
    <property type="term" value="F:ATP binding"/>
    <property type="evidence" value="ECO:0007669"/>
    <property type="project" value="UniProtKB-KW"/>
</dbReference>
<keyword evidence="6" id="KW-0067">ATP-binding</keyword>
<evidence type="ECO:0000256" key="6">
    <source>
        <dbReference type="ARBA" id="ARBA00022840"/>
    </source>
</evidence>
<evidence type="ECO:0000313" key="9">
    <source>
        <dbReference type="EMBL" id="VAW85877.1"/>
    </source>
</evidence>
<keyword evidence="7" id="KW-0289">Folate biosynthesis</keyword>
<dbReference type="Gene3D" id="3.30.70.560">
    <property type="entry name" value="7,8-Dihydro-6-hydroxymethylpterin-pyrophosphokinase HPPK"/>
    <property type="match status" value="1"/>
</dbReference>
<evidence type="ECO:0000256" key="2">
    <source>
        <dbReference type="ARBA" id="ARBA00013253"/>
    </source>
</evidence>
<dbReference type="NCBIfam" id="TIGR01498">
    <property type="entry name" value="folK"/>
    <property type="match status" value="1"/>
</dbReference>
<evidence type="ECO:0000256" key="3">
    <source>
        <dbReference type="ARBA" id="ARBA00022679"/>
    </source>
</evidence>
<dbReference type="GO" id="GO:0046656">
    <property type="term" value="P:folic acid biosynthetic process"/>
    <property type="evidence" value="ECO:0007669"/>
    <property type="project" value="UniProtKB-KW"/>
</dbReference>
<dbReference type="PANTHER" id="PTHR43071">
    <property type="entry name" value="2-AMINO-4-HYDROXY-6-HYDROXYMETHYLDIHYDROPTERIDINE PYROPHOSPHOKINASE"/>
    <property type="match status" value="1"/>
</dbReference>
<dbReference type="GO" id="GO:0016301">
    <property type="term" value="F:kinase activity"/>
    <property type="evidence" value="ECO:0007669"/>
    <property type="project" value="UniProtKB-KW"/>
</dbReference>
<keyword evidence="4" id="KW-0547">Nucleotide-binding</keyword>
<evidence type="ECO:0000256" key="7">
    <source>
        <dbReference type="ARBA" id="ARBA00022909"/>
    </source>
</evidence>
<dbReference type="PROSITE" id="PS00794">
    <property type="entry name" value="HPPK"/>
    <property type="match status" value="1"/>
</dbReference>
<proteinExistence type="predicted"/>
<dbReference type="PANTHER" id="PTHR43071:SF1">
    <property type="entry name" value="2-AMINO-4-HYDROXY-6-HYDROXYMETHYLDIHYDROPTERIDINE PYROPHOSPHOKINASE"/>
    <property type="match status" value="1"/>
</dbReference>
<name>A0A3B0ZEJ5_9ZZZZ</name>
<dbReference type="UniPathway" id="UPA00077">
    <property type="reaction ID" value="UER00155"/>
</dbReference>
<evidence type="ECO:0000256" key="1">
    <source>
        <dbReference type="ARBA" id="ARBA00005051"/>
    </source>
</evidence>
<organism evidence="9">
    <name type="scientific">hydrothermal vent metagenome</name>
    <dbReference type="NCBI Taxonomy" id="652676"/>
    <lineage>
        <taxon>unclassified sequences</taxon>
        <taxon>metagenomes</taxon>
        <taxon>ecological metagenomes</taxon>
    </lineage>
</organism>
<dbReference type="GO" id="GO:0046654">
    <property type="term" value="P:tetrahydrofolate biosynthetic process"/>
    <property type="evidence" value="ECO:0007669"/>
    <property type="project" value="UniProtKB-UniPathway"/>
</dbReference>
<dbReference type="AlphaFoldDB" id="A0A3B0ZEJ5"/>
<keyword evidence="5 9" id="KW-0418">Kinase</keyword>
<comment type="pathway">
    <text evidence="1">Cofactor biosynthesis; tetrahydrofolate biosynthesis; 2-amino-4-hydroxy-6-hydroxymethyl-7,8-dihydropteridine diphosphate from 7,8-dihydroneopterin triphosphate: step 4/4.</text>
</comment>
<dbReference type="InterPro" id="IPR035907">
    <property type="entry name" value="Hppk_sf"/>
</dbReference>
<dbReference type="InterPro" id="IPR000550">
    <property type="entry name" value="Hppk"/>
</dbReference>
<feature type="domain" description="7,8-dihydro-6-hydroxymethylpterin-pyrophosphokinase" evidence="8">
    <location>
        <begin position="91"/>
        <end position="102"/>
    </location>
</feature>
<dbReference type="GO" id="GO:0003848">
    <property type="term" value="F:2-amino-4-hydroxy-6-hydroxymethyldihydropteridine diphosphokinase activity"/>
    <property type="evidence" value="ECO:0007669"/>
    <property type="project" value="UniProtKB-EC"/>
</dbReference>
<reference evidence="9" key="1">
    <citation type="submission" date="2018-06" db="EMBL/GenBank/DDBJ databases">
        <authorList>
            <person name="Zhirakovskaya E."/>
        </authorList>
    </citation>
    <scope>NUCLEOTIDE SEQUENCE</scope>
</reference>
<evidence type="ECO:0000256" key="4">
    <source>
        <dbReference type="ARBA" id="ARBA00022741"/>
    </source>
</evidence>
<dbReference type="EMBL" id="UOFP01000113">
    <property type="protein sequence ID" value="VAW85877.1"/>
    <property type="molecule type" value="Genomic_DNA"/>
</dbReference>
<dbReference type="EC" id="2.7.6.3" evidence="2"/>
<dbReference type="Pfam" id="PF01288">
    <property type="entry name" value="HPPK"/>
    <property type="match status" value="1"/>
</dbReference>
<protein>
    <recommendedName>
        <fullName evidence="2">2-amino-4-hydroxy-6-hydroxymethyldihydropteridine diphosphokinase</fullName>
        <ecNumber evidence="2">2.7.6.3</ecNumber>
    </recommendedName>
</protein>
<evidence type="ECO:0000259" key="8">
    <source>
        <dbReference type="PROSITE" id="PS00794"/>
    </source>
</evidence>
<keyword evidence="3 9" id="KW-0808">Transferase</keyword>
<dbReference type="CDD" id="cd00483">
    <property type="entry name" value="HPPK"/>
    <property type="match status" value="1"/>
</dbReference>
<gene>
    <name evidence="9" type="ORF">MNBD_GAMMA18-1570</name>
</gene>
<accession>A0A3B0ZEJ5</accession>
<sequence>MSESVRVFIGLGSNLNQPVEQLKRAVAALLDSVDLNGVACSGFYSGKPMGPQDQPDYVNAVIQLETRLKPQPLLQLLQCIEEQQGRVRERRWGERTIDLDLLLYGDQCIDLPGLTVPHIGLAERNFVLYPLQEIAPDLHIPRLGALAQLISTCPQADLRQIKTPVICFI</sequence>